<gene>
    <name evidence="1" type="ORF">FH972_006666</name>
</gene>
<keyword evidence="2" id="KW-1185">Reference proteome</keyword>
<evidence type="ECO:0000313" key="2">
    <source>
        <dbReference type="Proteomes" id="UP000327013"/>
    </source>
</evidence>
<organism evidence="1 2">
    <name type="scientific">Carpinus fangiana</name>
    <dbReference type="NCBI Taxonomy" id="176857"/>
    <lineage>
        <taxon>Eukaryota</taxon>
        <taxon>Viridiplantae</taxon>
        <taxon>Streptophyta</taxon>
        <taxon>Embryophyta</taxon>
        <taxon>Tracheophyta</taxon>
        <taxon>Spermatophyta</taxon>
        <taxon>Magnoliopsida</taxon>
        <taxon>eudicotyledons</taxon>
        <taxon>Gunneridae</taxon>
        <taxon>Pentapetalae</taxon>
        <taxon>rosids</taxon>
        <taxon>fabids</taxon>
        <taxon>Fagales</taxon>
        <taxon>Betulaceae</taxon>
        <taxon>Carpinus</taxon>
    </lineage>
</organism>
<dbReference type="EMBL" id="CM017322">
    <property type="protein sequence ID" value="KAE8010282.1"/>
    <property type="molecule type" value="Genomic_DNA"/>
</dbReference>
<reference evidence="1 2" key="1">
    <citation type="submission" date="2019-06" db="EMBL/GenBank/DDBJ databases">
        <title>A chromosomal-level reference genome of Carpinus fangiana (Coryloideae, Betulaceae).</title>
        <authorList>
            <person name="Yang X."/>
            <person name="Wang Z."/>
            <person name="Zhang L."/>
            <person name="Hao G."/>
            <person name="Liu J."/>
            <person name="Yang Y."/>
        </authorList>
    </citation>
    <scope>NUCLEOTIDE SEQUENCE [LARGE SCALE GENOMIC DNA]</scope>
    <source>
        <strain evidence="1">Cfa_2016G</strain>
        <tissue evidence="1">Leaf</tissue>
    </source>
</reference>
<dbReference type="AlphaFoldDB" id="A0A5N6QWH8"/>
<proteinExistence type="predicted"/>
<dbReference type="Proteomes" id="UP000327013">
    <property type="component" value="Chromosome 2"/>
</dbReference>
<name>A0A5N6QWH8_9ROSI</name>
<sequence>MASSAKTVDAALFKGLSCCFKLEITIKTPVGKKTFKYEKCVEGSAGNDDGFMKVMASSEIEEPAEIGPIGLAAPVPVGGAKGGLFSCCYKLEITVKTPAGTKTYKFGNCGK</sequence>
<evidence type="ECO:0000313" key="1">
    <source>
        <dbReference type="EMBL" id="KAE8010282.1"/>
    </source>
</evidence>
<accession>A0A5N6QWH8</accession>
<protein>
    <submittedName>
        <fullName evidence="1">Uncharacterized protein</fullName>
    </submittedName>
</protein>